<dbReference type="Pfam" id="PF00569">
    <property type="entry name" value="ZZ"/>
    <property type="match status" value="1"/>
</dbReference>
<evidence type="ECO:0000256" key="3">
    <source>
        <dbReference type="ARBA" id="ARBA00022833"/>
    </source>
</evidence>
<organism evidence="6 7">
    <name type="scientific">Rhizoclosmatium globosum</name>
    <dbReference type="NCBI Taxonomy" id="329046"/>
    <lineage>
        <taxon>Eukaryota</taxon>
        <taxon>Fungi</taxon>
        <taxon>Fungi incertae sedis</taxon>
        <taxon>Chytridiomycota</taxon>
        <taxon>Chytridiomycota incertae sedis</taxon>
        <taxon>Chytridiomycetes</taxon>
        <taxon>Chytridiales</taxon>
        <taxon>Chytriomycetaceae</taxon>
        <taxon>Rhizoclosmatium</taxon>
    </lineage>
</organism>
<dbReference type="SMART" id="SM00291">
    <property type="entry name" value="ZnF_ZZ"/>
    <property type="match status" value="1"/>
</dbReference>
<evidence type="ECO:0000256" key="1">
    <source>
        <dbReference type="ARBA" id="ARBA00022723"/>
    </source>
</evidence>
<dbReference type="SUPFAM" id="SSF57850">
    <property type="entry name" value="RING/U-box"/>
    <property type="match status" value="1"/>
</dbReference>
<dbReference type="PROSITE" id="PS50135">
    <property type="entry name" value="ZF_ZZ_2"/>
    <property type="match status" value="1"/>
</dbReference>
<keyword evidence="2 4" id="KW-0863">Zinc-finger</keyword>
<name>A0A1Y2BRS0_9FUNG</name>
<dbReference type="GO" id="GO:0008270">
    <property type="term" value="F:zinc ion binding"/>
    <property type="evidence" value="ECO:0007669"/>
    <property type="project" value="UniProtKB-KW"/>
</dbReference>
<dbReference type="SUPFAM" id="SSF52833">
    <property type="entry name" value="Thioredoxin-like"/>
    <property type="match status" value="1"/>
</dbReference>
<dbReference type="InterPro" id="IPR036249">
    <property type="entry name" value="Thioredoxin-like_sf"/>
</dbReference>
<dbReference type="InterPro" id="IPR012336">
    <property type="entry name" value="Thioredoxin-like_fold"/>
</dbReference>
<dbReference type="GO" id="GO:0031397">
    <property type="term" value="P:negative regulation of protein ubiquitination"/>
    <property type="evidence" value="ECO:0007669"/>
    <property type="project" value="TreeGrafter"/>
</dbReference>
<dbReference type="Pfam" id="PF13905">
    <property type="entry name" value="Thioredoxin_8"/>
    <property type="match status" value="1"/>
</dbReference>
<dbReference type="CDD" id="cd02338">
    <property type="entry name" value="ZZ_PCMF_like"/>
    <property type="match status" value="1"/>
</dbReference>
<dbReference type="PANTHER" id="PTHR46472">
    <property type="entry name" value="NUCLEOREDOXIN"/>
    <property type="match status" value="1"/>
</dbReference>
<dbReference type="Proteomes" id="UP000193642">
    <property type="component" value="Unassembled WGS sequence"/>
</dbReference>
<dbReference type="PANTHER" id="PTHR46472:SF1">
    <property type="entry name" value="NUCLEOREDOXIN"/>
    <property type="match status" value="1"/>
</dbReference>
<dbReference type="CDD" id="cd02964">
    <property type="entry name" value="TryX_like_family"/>
    <property type="match status" value="1"/>
</dbReference>
<evidence type="ECO:0000313" key="7">
    <source>
        <dbReference type="Proteomes" id="UP000193642"/>
    </source>
</evidence>
<dbReference type="InterPro" id="IPR000433">
    <property type="entry name" value="Znf_ZZ"/>
</dbReference>
<dbReference type="Gene3D" id="3.30.60.90">
    <property type="match status" value="1"/>
</dbReference>
<keyword evidence="7" id="KW-1185">Reference proteome</keyword>
<dbReference type="EMBL" id="MCGO01000050">
    <property type="protein sequence ID" value="ORY37440.1"/>
    <property type="molecule type" value="Genomic_DNA"/>
</dbReference>
<proteinExistence type="predicted"/>
<dbReference type="GO" id="GO:0005634">
    <property type="term" value="C:nucleus"/>
    <property type="evidence" value="ECO:0007669"/>
    <property type="project" value="TreeGrafter"/>
</dbReference>
<feature type="domain" description="ZZ-type" evidence="5">
    <location>
        <begin position="170"/>
        <end position="227"/>
    </location>
</feature>
<dbReference type="GO" id="GO:0004791">
    <property type="term" value="F:thioredoxin-disulfide reductase (NADPH) activity"/>
    <property type="evidence" value="ECO:0007669"/>
    <property type="project" value="TreeGrafter"/>
</dbReference>
<dbReference type="InterPro" id="IPR043145">
    <property type="entry name" value="Znf_ZZ_sf"/>
</dbReference>
<evidence type="ECO:0000256" key="4">
    <source>
        <dbReference type="PROSITE-ProRule" id="PRU00228"/>
    </source>
</evidence>
<comment type="caution">
    <text evidence="6">The sequence shown here is derived from an EMBL/GenBank/DDBJ whole genome shotgun (WGS) entry which is preliminary data.</text>
</comment>
<evidence type="ECO:0000313" key="6">
    <source>
        <dbReference type="EMBL" id="ORY37440.1"/>
    </source>
</evidence>
<evidence type="ECO:0000259" key="5">
    <source>
        <dbReference type="PROSITE" id="PS50135"/>
    </source>
</evidence>
<keyword evidence="1" id="KW-0479">Metal-binding</keyword>
<evidence type="ECO:0000256" key="2">
    <source>
        <dbReference type="ARBA" id="ARBA00022771"/>
    </source>
</evidence>
<dbReference type="AlphaFoldDB" id="A0A1Y2BRS0"/>
<dbReference type="PROSITE" id="PS01357">
    <property type="entry name" value="ZF_ZZ_1"/>
    <property type="match status" value="1"/>
</dbReference>
<sequence>MWNQAHFADPPTTTTTTTHRCPPCRGFTPLLTEYYKKLVASNSQPFELVFVSSDRDHEAFTEYFGEMAPWLAVPYSNRTVSRELSQKYNGGGGIPHLTFLDTTGKVIFDDGRALVMKDPEGKFFPYESKSVSELFQTIKFVGDDLTVADVIRGKYALLHFHATATASWKWRGVSCDGCGISGFGGDRYSCNECDNYDLCSACHLQFTQKTFEHDQAHTFKCHDNPLLVNSNKVLDFVKERVPLIQEEGVPLEVITIAMGVGAEEQLATVNEALPWRVADADETTLFHLLNNFDDIDADYSQLVVVDENGGIINKDALIAMKKNVPFPYRPLKVVDLSEAQEANGHKLFSLPSAILFCSSATSEEVDGLQEILKNVNDRLESSKKKPTNVVCTDDVCVIVPSDDKVAVSTEPDVIFFTCKDKESHFYGRFRPYAGFEGEESKPELALFDPENQNVLKFSGDVLNVESVVAFVEKFFAERGIASVDEEDE</sequence>
<keyword evidence="3" id="KW-0862">Zinc</keyword>
<reference evidence="6 7" key="1">
    <citation type="submission" date="2016-07" db="EMBL/GenBank/DDBJ databases">
        <title>Pervasive Adenine N6-methylation of Active Genes in Fungi.</title>
        <authorList>
            <consortium name="DOE Joint Genome Institute"/>
            <person name="Mondo S.J."/>
            <person name="Dannebaum R.O."/>
            <person name="Kuo R.C."/>
            <person name="Labutti K."/>
            <person name="Haridas S."/>
            <person name="Kuo A."/>
            <person name="Salamov A."/>
            <person name="Ahrendt S.R."/>
            <person name="Lipzen A."/>
            <person name="Sullivan W."/>
            <person name="Andreopoulos W.B."/>
            <person name="Clum A."/>
            <person name="Lindquist E."/>
            <person name="Daum C."/>
            <person name="Ramamoorthy G.K."/>
            <person name="Gryganskyi A."/>
            <person name="Culley D."/>
            <person name="Magnuson J.K."/>
            <person name="James T.Y."/>
            <person name="O'Malley M.A."/>
            <person name="Stajich J.E."/>
            <person name="Spatafora J.W."/>
            <person name="Visel A."/>
            <person name="Grigoriev I.V."/>
        </authorList>
    </citation>
    <scope>NUCLEOTIDE SEQUENCE [LARGE SCALE GENOMIC DNA]</scope>
    <source>
        <strain evidence="6 7">JEL800</strain>
    </source>
</reference>
<dbReference type="OrthoDB" id="409136at2759"/>
<gene>
    <name evidence="6" type="ORF">BCR33DRAFT_721486</name>
</gene>
<accession>A0A1Y2BRS0</accession>
<dbReference type="Gene3D" id="3.40.30.10">
    <property type="entry name" value="Glutaredoxin"/>
    <property type="match status" value="2"/>
</dbReference>
<protein>
    <recommendedName>
        <fullName evidence="5">ZZ-type domain-containing protein</fullName>
    </recommendedName>
</protein>